<keyword evidence="2" id="KW-1185">Reference proteome</keyword>
<evidence type="ECO:0008006" key="3">
    <source>
        <dbReference type="Google" id="ProtNLM"/>
    </source>
</evidence>
<dbReference type="Proteomes" id="UP001291623">
    <property type="component" value="Unassembled WGS sequence"/>
</dbReference>
<dbReference type="AlphaFoldDB" id="A0AAE1S3X9"/>
<name>A0AAE1S3X9_9SOLA</name>
<gene>
    <name evidence="1" type="ORF">RND71_017332</name>
</gene>
<reference evidence="1" key="1">
    <citation type="submission" date="2023-12" db="EMBL/GenBank/DDBJ databases">
        <title>Genome assembly of Anisodus tanguticus.</title>
        <authorList>
            <person name="Wang Y.-J."/>
        </authorList>
    </citation>
    <scope>NUCLEOTIDE SEQUENCE</scope>
    <source>
        <strain evidence="1">KB-2021</strain>
        <tissue evidence="1">Leaf</tissue>
    </source>
</reference>
<protein>
    <recommendedName>
        <fullName evidence="3">Zinc finger PHD-type domain-containing protein</fullName>
    </recommendedName>
</protein>
<dbReference type="EMBL" id="JAVYJV010000009">
    <property type="protein sequence ID" value="KAK4362091.1"/>
    <property type="molecule type" value="Genomic_DNA"/>
</dbReference>
<comment type="caution">
    <text evidence="1">The sequence shown here is derived from an EMBL/GenBank/DDBJ whole genome shotgun (WGS) entry which is preliminary data.</text>
</comment>
<sequence length="125" mass="13871">MAKAFACYARKHHHKKKVTCIACVAPWHMDCPENPPVTLTSVVNFKCPDCAGTGFGGAPAPPPVSAGGELVAKVREIEADTSMTEEEKDIKRRDRQWKTNSRLMRLKKKKMCWLCLVKASNAPFA</sequence>
<evidence type="ECO:0000313" key="1">
    <source>
        <dbReference type="EMBL" id="KAK4362091.1"/>
    </source>
</evidence>
<evidence type="ECO:0000313" key="2">
    <source>
        <dbReference type="Proteomes" id="UP001291623"/>
    </source>
</evidence>
<accession>A0AAE1S3X9</accession>
<organism evidence="1 2">
    <name type="scientific">Anisodus tanguticus</name>
    <dbReference type="NCBI Taxonomy" id="243964"/>
    <lineage>
        <taxon>Eukaryota</taxon>
        <taxon>Viridiplantae</taxon>
        <taxon>Streptophyta</taxon>
        <taxon>Embryophyta</taxon>
        <taxon>Tracheophyta</taxon>
        <taxon>Spermatophyta</taxon>
        <taxon>Magnoliopsida</taxon>
        <taxon>eudicotyledons</taxon>
        <taxon>Gunneridae</taxon>
        <taxon>Pentapetalae</taxon>
        <taxon>asterids</taxon>
        <taxon>lamiids</taxon>
        <taxon>Solanales</taxon>
        <taxon>Solanaceae</taxon>
        <taxon>Solanoideae</taxon>
        <taxon>Hyoscyameae</taxon>
        <taxon>Anisodus</taxon>
    </lineage>
</organism>
<proteinExistence type="predicted"/>